<sequence length="582" mass="65308">MFSGAQVNGGTFYNVQGDINVHSHQHQYLALHGAPTPWLEHPDNGESQQRLAIEDHAGDPMPQPEFGEDIRGGTTEHTLAAALGRHAPYDVALHPRLPTNSYDEGFPESSSSNHLPMGYSYIEPYVYRNPVDGSNPPPVGHSYTAPRADPPHHSAYTPNPSDGHSHPNFQPPFLAGAHITAQNVNHHWRGETEIDILHRAAALEALYDSADSYPQPRCHPQTRTKMLDSLYNWCTKDNTEHPTCWLYGPAGAGKSAIMQTLSRQLKDTGHLGGAFFFKRHHPARGNAKVLFATLAYQLVLNNPDLKPLILENVKIDPPIVAREMKVQLHKLIIEPYQSLTDSKPAILLLDGLDECQDEHTQREILRLIGNAAVHCPARIRAIVASRPEPHIREVVKEAAVHGSINSINVEQSFIDVRVYLQDEFAPIHREHPQTMQDVQTPWPSSNVLDNLVGKSSGYFIYAATVIKFVDDPYFRPTERLEIIHNLKPTQYDAPFEMLDKLYHQILSGVQPQFHSRLLHILQCVAYGFGLGPAQLDYILGLKPGDTRLILRGLHSVLEVPPYNEDWLSKSISFITHHSRTFY</sequence>
<feature type="region of interest" description="Disordered" evidence="2">
    <location>
        <begin position="132"/>
        <end position="172"/>
    </location>
</feature>
<evidence type="ECO:0000259" key="3">
    <source>
        <dbReference type="Pfam" id="PF24883"/>
    </source>
</evidence>
<dbReference type="Gene3D" id="3.40.50.300">
    <property type="entry name" value="P-loop containing nucleotide triphosphate hydrolases"/>
    <property type="match status" value="1"/>
</dbReference>
<keyword evidence="1" id="KW-0677">Repeat</keyword>
<accession>A0AAD7IJA8</accession>
<keyword evidence="5" id="KW-1185">Reference proteome</keyword>
<dbReference type="EMBL" id="JARKIB010000090">
    <property type="protein sequence ID" value="KAJ7743563.1"/>
    <property type="molecule type" value="Genomic_DNA"/>
</dbReference>
<comment type="caution">
    <text evidence="4">The sequence shown here is derived from an EMBL/GenBank/DDBJ whole genome shotgun (WGS) entry which is preliminary data.</text>
</comment>
<reference evidence="4" key="1">
    <citation type="submission" date="2023-03" db="EMBL/GenBank/DDBJ databases">
        <title>Massive genome expansion in bonnet fungi (Mycena s.s.) driven by repeated elements and novel gene families across ecological guilds.</title>
        <authorList>
            <consortium name="Lawrence Berkeley National Laboratory"/>
            <person name="Harder C.B."/>
            <person name="Miyauchi S."/>
            <person name="Viragh M."/>
            <person name="Kuo A."/>
            <person name="Thoen E."/>
            <person name="Andreopoulos B."/>
            <person name="Lu D."/>
            <person name="Skrede I."/>
            <person name="Drula E."/>
            <person name="Henrissat B."/>
            <person name="Morin E."/>
            <person name="Kohler A."/>
            <person name="Barry K."/>
            <person name="LaButti K."/>
            <person name="Morin E."/>
            <person name="Salamov A."/>
            <person name="Lipzen A."/>
            <person name="Mereny Z."/>
            <person name="Hegedus B."/>
            <person name="Baldrian P."/>
            <person name="Stursova M."/>
            <person name="Weitz H."/>
            <person name="Taylor A."/>
            <person name="Grigoriev I.V."/>
            <person name="Nagy L.G."/>
            <person name="Martin F."/>
            <person name="Kauserud H."/>
        </authorList>
    </citation>
    <scope>NUCLEOTIDE SEQUENCE</scope>
    <source>
        <strain evidence="4">CBHHK182m</strain>
    </source>
</reference>
<name>A0AAD7IJA8_9AGAR</name>
<dbReference type="PANTHER" id="PTHR10039">
    <property type="entry name" value="AMELOGENIN"/>
    <property type="match status" value="1"/>
</dbReference>
<dbReference type="InterPro" id="IPR056884">
    <property type="entry name" value="NPHP3-like_N"/>
</dbReference>
<dbReference type="AlphaFoldDB" id="A0AAD7IJA8"/>
<evidence type="ECO:0000256" key="1">
    <source>
        <dbReference type="ARBA" id="ARBA00022737"/>
    </source>
</evidence>
<proteinExistence type="predicted"/>
<protein>
    <recommendedName>
        <fullName evidence="3">Nephrocystin 3-like N-terminal domain-containing protein</fullName>
    </recommendedName>
</protein>
<evidence type="ECO:0000313" key="4">
    <source>
        <dbReference type="EMBL" id="KAJ7743563.1"/>
    </source>
</evidence>
<dbReference type="InterPro" id="IPR027417">
    <property type="entry name" value="P-loop_NTPase"/>
</dbReference>
<feature type="domain" description="Nephrocystin 3-like N-terminal" evidence="3">
    <location>
        <begin position="231"/>
        <end position="386"/>
    </location>
</feature>
<gene>
    <name evidence="4" type="ORF">B0H16DRAFT_1422830</name>
</gene>
<dbReference type="PANTHER" id="PTHR10039:SF5">
    <property type="entry name" value="NACHT DOMAIN-CONTAINING PROTEIN"/>
    <property type="match status" value="1"/>
</dbReference>
<dbReference type="SUPFAM" id="SSF52540">
    <property type="entry name" value="P-loop containing nucleoside triphosphate hydrolases"/>
    <property type="match status" value="1"/>
</dbReference>
<evidence type="ECO:0000256" key="2">
    <source>
        <dbReference type="SAM" id="MobiDB-lite"/>
    </source>
</evidence>
<dbReference type="Pfam" id="PF24883">
    <property type="entry name" value="NPHP3_N"/>
    <property type="match status" value="1"/>
</dbReference>
<evidence type="ECO:0000313" key="5">
    <source>
        <dbReference type="Proteomes" id="UP001215598"/>
    </source>
</evidence>
<dbReference type="Proteomes" id="UP001215598">
    <property type="component" value="Unassembled WGS sequence"/>
</dbReference>
<organism evidence="4 5">
    <name type="scientific">Mycena metata</name>
    <dbReference type="NCBI Taxonomy" id="1033252"/>
    <lineage>
        <taxon>Eukaryota</taxon>
        <taxon>Fungi</taxon>
        <taxon>Dikarya</taxon>
        <taxon>Basidiomycota</taxon>
        <taxon>Agaricomycotina</taxon>
        <taxon>Agaricomycetes</taxon>
        <taxon>Agaricomycetidae</taxon>
        <taxon>Agaricales</taxon>
        <taxon>Marasmiineae</taxon>
        <taxon>Mycenaceae</taxon>
        <taxon>Mycena</taxon>
    </lineage>
</organism>